<evidence type="ECO:0000313" key="4">
    <source>
        <dbReference type="Ensembl" id="ENSCCRP00010021344.1"/>
    </source>
</evidence>
<protein>
    <submittedName>
        <fullName evidence="4">COP9 signalosome subunit 3</fullName>
    </submittedName>
</protein>
<dbReference type="FunFam" id="1.25.40.570:FF:000008">
    <property type="entry name" value="COP9 signalosome complex subunit 3"/>
    <property type="match status" value="1"/>
</dbReference>
<keyword evidence="1" id="KW-0963">Cytoplasm</keyword>
<reference evidence="4" key="1">
    <citation type="submission" date="2025-08" db="UniProtKB">
        <authorList>
            <consortium name="Ensembl"/>
        </authorList>
    </citation>
    <scope>IDENTIFICATION</scope>
</reference>
<accession>A0A8C1IRL7</accession>
<dbReference type="Pfam" id="PF22788">
    <property type="entry name" value="COP9_hel_rpt"/>
    <property type="match status" value="1"/>
</dbReference>
<dbReference type="GO" id="GO:0008180">
    <property type="term" value="C:COP9 signalosome"/>
    <property type="evidence" value="ECO:0007669"/>
    <property type="project" value="TreeGrafter"/>
</dbReference>
<dbReference type="PANTHER" id="PTHR10758">
    <property type="entry name" value="26S PROTEASOME NON-ATPASE REGULATORY SUBUNIT 3/COP9 SIGNALOSOME COMPLEX SUBUNIT 3"/>
    <property type="match status" value="1"/>
</dbReference>
<sequence>MASALEQFVNNVRQLSAQGQMTQLCELINKSGELLAKNLSHLDTVLGALDIQEHSLGVLAVLFVKFSMPNIPDFETLFSQVQLFISTCNGEHIRYATDTFAGLCHQLTSALVERKQPLRGISIIKQAIDKMQMNTNQLTSVHADLCQLCLLAKCFKPAVPFLELDMMDICKENGAYDAKHFLCFYYYGGMIYTGLKDFERALYFFEQAITTPAMAVSHIMLEAYKKYILVSLILHGKVQQLPKYTSQIVGRFIKPLSNAYHELAQVYASNNPSELRAVVSRHGETFTRDNNSGLVKQCLSSLYKKNIQSPISEVCLCIFTQTHLRVCSNPSPFVSQIEDGEIYASINQKDGMVCFHDNPEKYNNPAMLHKIDQEMLKCIEVDEKLKSMDQEITVNPQFVQKSMGMQEDDVGSKTSSYS</sequence>
<reference evidence="4" key="2">
    <citation type="submission" date="2025-09" db="UniProtKB">
        <authorList>
            <consortium name="Ensembl"/>
        </authorList>
    </citation>
    <scope>IDENTIFICATION</scope>
</reference>
<name>A0A8C1IRL7_CYPCA</name>
<evidence type="ECO:0000259" key="3">
    <source>
        <dbReference type="Pfam" id="PF22788"/>
    </source>
</evidence>
<organism evidence="4 5">
    <name type="scientific">Cyprinus carpio</name>
    <name type="common">Common carp</name>
    <dbReference type="NCBI Taxonomy" id="7962"/>
    <lineage>
        <taxon>Eukaryota</taxon>
        <taxon>Metazoa</taxon>
        <taxon>Chordata</taxon>
        <taxon>Craniata</taxon>
        <taxon>Vertebrata</taxon>
        <taxon>Euteleostomi</taxon>
        <taxon>Actinopterygii</taxon>
        <taxon>Neopterygii</taxon>
        <taxon>Teleostei</taxon>
        <taxon>Ostariophysi</taxon>
        <taxon>Cypriniformes</taxon>
        <taxon>Cyprinidae</taxon>
        <taxon>Cyprininae</taxon>
        <taxon>Cyprinus</taxon>
    </lineage>
</organism>
<dbReference type="Ensembl" id="ENSCCRT00010023346.1">
    <property type="protein sequence ID" value="ENSCCRP00010021344.1"/>
    <property type="gene ID" value="ENSCCRG00010009220.1"/>
</dbReference>
<dbReference type="Pfam" id="PF21215">
    <property type="entry name" value="CSN3-like_C"/>
    <property type="match status" value="1"/>
</dbReference>
<evidence type="ECO:0000313" key="5">
    <source>
        <dbReference type="Proteomes" id="UP000694427"/>
    </source>
</evidence>
<evidence type="ECO:0000259" key="2">
    <source>
        <dbReference type="Pfam" id="PF21215"/>
    </source>
</evidence>
<evidence type="ECO:0000256" key="1">
    <source>
        <dbReference type="ARBA" id="ARBA00022490"/>
    </source>
</evidence>
<dbReference type="InterPro" id="IPR048621">
    <property type="entry name" value="CSN3_C"/>
</dbReference>
<keyword evidence="5" id="KW-1185">Reference proteome</keyword>
<proteinExistence type="predicted"/>
<dbReference type="PANTHER" id="PTHR10758:SF1">
    <property type="entry name" value="COP9 SIGNALOSOME COMPLEX SUBUNIT 3"/>
    <property type="match status" value="1"/>
</dbReference>
<dbReference type="AlphaFoldDB" id="A0A8C1IRL7"/>
<feature type="domain" description="COP9 signalosome complex subunit 3 C-terminal helix" evidence="2">
    <location>
        <begin position="364"/>
        <end position="391"/>
    </location>
</feature>
<feature type="domain" description="COP9 signalosome complex subunit 3 N-terminal helical repeats" evidence="3">
    <location>
        <begin position="18"/>
        <end position="249"/>
    </location>
</feature>
<dbReference type="Proteomes" id="UP000694427">
    <property type="component" value="Unplaced"/>
</dbReference>
<dbReference type="InterPro" id="IPR050756">
    <property type="entry name" value="CSN3"/>
</dbReference>
<dbReference type="GO" id="GO:0006511">
    <property type="term" value="P:ubiquitin-dependent protein catabolic process"/>
    <property type="evidence" value="ECO:0007669"/>
    <property type="project" value="TreeGrafter"/>
</dbReference>
<dbReference type="InterPro" id="IPR055089">
    <property type="entry name" value="COP9_N"/>
</dbReference>